<dbReference type="GO" id="GO:0003697">
    <property type="term" value="F:single-stranded DNA binding"/>
    <property type="evidence" value="ECO:0007669"/>
    <property type="project" value="InterPro"/>
</dbReference>
<feature type="transmembrane region" description="Helical" evidence="1">
    <location>
        <begin position="68"/>
        <end position="88"/>
    </location>
</feature>
<dbReference type="OrthoDB" id="9792687at2"/>
<dbReference type="InterPro" id="IPR041459">
    <property type="entry name" value="MPTase-PolyVal"/>
</dbReference>
<evidence type="ECO:0000256" key="1">
    <source>
        <dbReference type="SAM" id="Phobius"/>
    </source>
</evidence>
<gene>
    <name evidence="4" type="ORF">BB934_45195</name>
</gene>
<evidence type="ECO:0000259" key="3">
    <source>
        <dbReference type="Pfam" id="PF18818"/>
    </source>
</evidence>
<evidence type="ECO:0000313" key="4">
    <source>
        <dbReference type="EMBL" id="ANY85418.1"/>
    </source>
</evidence>
<organism evidence="4">
    <name type="scientific">Microvirga ossetica</name>
    <dbReference type="NCBI Taxonomy" id="1882682"/>
    <lineage>
        <taxon>Bacteria</taxon>
        <taxon>Pseudomonadati</taxon>
        <taxon>Pseudomonadota</taxon>
        <taxon>Alphaproteobacteria</taxon>
        <taxon>Hyphomicrobiales</taxon>
        <taxon>Methylobacteriaceae</taxon>
        <taxon>Microvirga</taxon>
    </lineage>
</organism>
<evidence type="ECO:0000259" key="2">
    <source>
        <dbReference type="Pfam" id="PF08401"/>
    </source>
</evidence>
<feature type="domain" description="N-terminal" evidence="2">
    <location>
        <begin position="19"/>
        <end position="144"/>
    </location>
</feature>
<keyword evidence="1" id="KW-0812">Transmembrane</keyword>
<feature type="domain" description="Polyvalent protein metallopeptidase" evidence="3">
    <location>
        <begin position="170"/>
        <end position="291"/>
    </location>
</feature>
<dbReference type="Pfam" id="PF18818">
    <property type="entry name" value="MPTase-PolyVal"/>
    <property type="match status" value="1"/>
</dbReference>
<dbReference type="Pfam" id="PF08401">
    <property type="entry name" value="ArdcN"/>
    <property type="match status" value="1"/>
</dbReference>
<dbReference type="InterPro" id="IPR017113">
    <property type="entry name" value="Antirestriction_ArdC"/>
</dbReference>
<dbReference type="AlphaFoldDB" id="A0A1B2EZS9"/>
<dbReference type="EMBL" id="CP016621">
    <property type="protein sequence ID" value="ANY85418.1"/>
    <property type="molecule type" value="Genomic_DNA"/>
</dbReference>
<name>A0A1B2EZS9_9HYPH</name>
<geneLocation type="plasmid" evidence="4">
    <name>unnamed5</name>
</geneLocation>
<proteinExistence type="predicted"/>
<dbReference type="InterPro" id="IPR013610">
    <property type="entry name" value="ArdC_N"/>
</dbReference>
<keyword evidence="1" id="KW-1133">Transmembrane helix</keyword>
<reference evidence="4" key="1">
    <citation type="submission" date="2016-07" db="EMBL/GenBank/DDBJ databases">
        <title>Microvirga ossetica sp. nov. a new species of rhizobia isolated from root nodules of the legume species Vicia alpestris Steven originated from North Ossetia region in the Caucasus.</title>
        <authorList>
            <person name="Safronova V.I."/>
            <person name="Kuznetsova I.G."/>
            <person name="Sazanova A.L."/>
            <person name="Belimov A."/>
            <person name="Andronov E."/>
            <person name="Osledkin Y.S."/>
            <person name="Onishchuk O.P."/>
            <person name="Kurchak O.N."/>
            <person name="Shaposhnikov A.I."/>
            <person name="Willems A."/>
            <person name="Tikhonovich I.A."/>
        </authorList>
    </citation>
    <scope>NUCLEOTIDE SEQUENCE [LARGE SCALE GENOMIC DNA]</scope>
    <source>
        <strain evidence="4">V5/3M</strain>
        <plasmid evidence="4">unnamed5</plasmid>
    </source>
</reference>
<sequence length="322" mass="35241">MAKTSKKPAKTTEAKKPFDVYQNVTDSILADLESGVATWAKPWKSDGKACIASGLPLSLYSRKAYRGINIMILLGACAANGWSVPAFATFKQISEMGGKVLPGSKATYVYYMQTKLVDAKTDEEKARADENGQIKIFFQKGFAVLNIAQTEGLDVNVEDLKVVSNLPEDMGEIVDALSVDLRTGGDKAFYSPALDFVGMPKVEAFEIVEAYKATLLHEVTHWTGHGTRMNRKMEGGFGSQSYAYEELVAELGAAFLCAELGIAGRLQHAEYIGSWISLLKGDKRAFFRAASEAQKAVDWIREKVAAIPVNDNDEIEEMREAA</sequence>
<keyword evidence="1" id="KW-0472">Membrane</keyword>
<dbReference type="KEGG" id="moc:BB934_45195"/>
<dbReference type="PIRSF" id="PIRSF037112">
    <property type="entry name" value="Antirestriction_ArdC"/>
    <property type="match status" value="1"/>
</dbReference>
<accession>A0A1B2EZS9</accession>
<dbReference type="RefSeq" id="WP_099516190.1">
    <property type="nucleotide sequence ID" value="NZ_CP016621.1"/>
</dbReference>
<protein>
    <recommendedName>
        <fullName evidence="5">Antirestriction protein ArdC</fullName>
    </recommendedName>
</protein>
<evidence type="ECO:0008006" key="5">
    <source>
        <dbReference type="Google" id="ProtNLM"/>
    </source>
</evidence>
<keyword evidence="4" id="KW-0614">Plasmid</keyword>